<keyword evidence="1" id="KW-0812">Transmembrane</keyword>
<dbReference type="AlphaFoldDB" id="A0A8S1XBF5"/>
<evidence type="ECO:0008006" key="4">
    <source>
        <dbReference type="Google" id="ProtNLM"/>
    </source>
</evidence>
<dbReference type="Proteomes" id="UP000689195">
    <property type="component" value="Unassembled WGS sequence"/>
</dbReference>
<keyword evidence="3" id="KW-1185">Reference proteome</keyword>
<comment type="caution">
    <text evidence="2">The sequence shown here is derived from an EMBL/GenBank/DDBJ whole genome shotgun (WGS) entry which is preliminary data.</text>
</comment>
<reference evidence="2" key="1">
    <citation type="submission" date="2021-01" db="EMBL/GenBank/DDBJ databases">
        <authorList>
            <consortium name="Genoscope - CEA"/>
            <person name="William W."/>
        </authorList>
    </citation>
    <scope>NUCLEOTIDE SEQUENCE</scope>
</reference>
<dbReference type="OrthoDB" id="317908at2759"/>
<dbReference type="EMBL" id="CAJJDO010000117">
    <property type="protein sequence ID" value="CAD8198151.1"/>
    <property type="molecule type" value="Genomic_DNA"/>
</dbReference>
<keyword evidence="1" id="KW-0472">Membrane</keyword>
<evidence type="ECO:0000313" key="3">
    <source>
        <dbReference type="Proteomes" id="UP000689195"/>
    </source>
</evidence>
<organism evidence="2 3">
    <name type="scientific">Paramecium pentaurelia</name>
    <dbReference type="NCBI Taxonomy" id="43138"/>
    <lineage>
        <taxon>Eukaryota</taxon>
        <taxon>Sar</taxon>
        <taxon>Alveolata</taxon>
        <taxon>Ciliophora</taxon>
        <taxon>Intramacronucleata</taxon>
        <taxon>Oligohymenophorea</taxon>
        <taxon>Peniculida</taxon>
        <taxon>Parameciidae</taxon>
        <taxon>Paramecium</taxon>
    </lineage>
</organism>
<accession>A0A8S1XBF5</accession>
<proteinExistence type="predicted"/>
<name>A0A8S1XBF5_9CILI</name>
<gene>
    <name evidence="2" type="ORF">PPENT_87.1.T1170129</name>
</gene>
<keyword evidence="1" id="KW-1133">Transmembrane helix</keyword>
<evidence type="ECO:0000256" key="1">
    <source>
        <dbReference type="SAM" id="Phobius"/>
    </source>
</evidence>
<sequence length="178" mass="21455">MILEKNNQKIYLKPFSVVILKNVQSELIKQSIFNYHCYIFKNSTSSLQELQMFDQFKTQIVMCLSCIFLYIYYYLFESFWFLIKIIINIMQYLFIRVTMNHRQHQSQQQIHTTTKKSHFYIQSHKSDPNIQHERDKMFSNIKSIIQKNETILSSRLETTPIIRKKNETSKTSCTCNIQ</sequence>
<protein>
    <recommendedName>
        <fullName evidence="4">Transmembrane protein</fullName>
    </recommendedName>
</protein>
<feature type="transmembrane region" description="Helical" evidence="1">
    <location>
        <begin position="56"/>
        <end position="73"/>
    </location>
</feature>
<evidence type="ECO:0000313" key="2">
    <source>
        <dbReference type="EMBL" id="CAD8198151.1"/>
    </source>
</evidence>